<dbReference type="PROSITE" id="PS50969">
    <property type="entry name" value="FCP1"/>
    <property type="match status" value="1"/>
</dbReference>
<proteinExistence type="predicted"/>
<feature type="non-terminal residue" evidence="3">
    <location>
        <position position="57"/>
    </location>
</feature>
<comment type="caution">
    <text evidence="3">The sequence shown here is derived from an EMBL/GenBank/DDBJ whole genome shotgun (WGS) entry which is preliminary data.</text>
</comment>
<dbReference type="EMBL" id="CAJOBJ010191766">
    <property type="protein sequence ID" value="CAF4956175.1"/>
    <property type="molecule type" value="Genomic_DNA"/>
</dbReference>
<dbReference type="InterPro" id="IPR036412">
    <property type="entry name" value="HAD-like_sf"/>
</dbReference>
<dbReference type="InterPro" id="IPR004274">
    <property type="entry name" value="FCP1_dom"/>
</dbReference>
<evidence type="ECO:0000313" key="3">
    <source>
        <dbReference type="EMBL" id="CAF4956175.1"/>
    </source>
</evidence>
<feature type="domain" description="FCP1 homology" evidence="1">
    <location>
        <begin position="1"/>
        <end position="57"/>
    </location>
</feature>
<feature type="non-terminal residue" evidence="3">
    <location>
        <position position="1"/>
    </location>
</feature>
<evidence type="ECO:0000313" key="4">
    <source>
        <dbReference type="Proteomes" id="UP000681720"/>
    </source>
</evidence>
<dbReference type="InterPro" id="IPR023214">
    <property type="entry name" value="HAD_sf"/>
</dbReference>
<organism evidence="3 4">
    <name type="scientific">Rotaria magnacalcarata</name>
    <dbReference type="NCBI Taxonomy" id="392030"/>
    <lineage>
        <taxon>Eukaryota</taxon>
        <taxon>Metazoa</taxon>
        <taxon>Spiralia</taxon>
        <taxon>Gnathifera</taxon>
        <taxon>Rotifera</taxon>
        <taxon>Eurotatoria</taxon>
        <taxon>Bdelloidea</taxon>
        <taxon>Philodinida</taxon>
        <taxon>Philodinidae</taxon>
        <taxon>Rotaria</taxon>
    </lineage>
</organism>
<dbReference type="AlphaFoldDB" id="A0A8S3CVS0"/>
<dbReference type="Pfam" id="PF03031">
    <property type="entry name" value="NIF"/>
    <property type="match status" value="1"/>
</dbReference>
<evidence type="ECO:0000313" key="2">
    <source>
        <dbReference type="EMBL" id="CAF4429152.1"/>
    </source>
</evidence>
<sequence>RKLDLLVDLDQTLLHTTNSSHYYPYSPDVIAYQLNAQSSQTFYTKLRPGVKEFLTNL</sequence>
<dbReference type="EMBL" id="CAJOBH010061871">
    <property type="protein sequence ID" value="CAF4429152.1"/>
    <property type="molecule type" value="Genomic_DNA"/>
</dbReference>
<dbReference type="Proteomes" id="UP000681720">
    <property type="component" value="Unassembled WGS sequence"/>
</dbReference>
<gene>
    <name evidence="2" type="ORF">BYL167_LOCUS32818</name>
    <name evidence="3" type="ORF">GIL414_LOCUS54596</name>
</gene>
<reference evidence="3" key="1">
    <citation type="submission" date="2021-02" db="EMBL/GenBank/DDBJ databases">
        <authorList>
            <person name="Nowell W R."/>
        </authorList>
    </citation>
    <scope>NUCLEOTIDE SEQUENCE</scope>
</reference>
<accession>A0A8S3CVS0</accession>
<dbReference type="Proteomes" id="UP000681967">
    <property type="component" value="Unassembled WGS sequence"/>
</dbReference>
<protein>
    <recommendedName>
        <fullName evidence="1">FCP1 homology domain-containing protein</fullName>
    </recommendedName>
</protein>
<name>A0A8S3CVS0_9BILA</name>
<dbReference type="Gene3D" id="3.40.50.1000">
    <property type="entry name" value="HAD superfamily/HAD-like"/>
    <property type="match status" value="1"/>
</dbReference>
<evidence type="ECO:0000259" key="1">
    <source>
        <dbReference type="PROSITE" id="PS50969"/>
    </source>
</evidence>
<dbReference type="SUPFAM" id="SSF56784">
    <property type="entry name" value="HAD-like"/>
    <property type="match status" value="1"/>
</dbReference>